<evidence type="ECO:0000313" key="3">
    <source>
        <dbReference type="Proteomes" id="UP001595829"/>
    </source>
</evidence>
<feature type="region of interest" description="Disordered" evidence="1">
    <location>
        <begin position="1"/>
        <end position="20"/>
    </location>
</feature>
<dbReference type="Proteomes" id="UP001595829">
    <property type="component" value="Unassembled WGS sequence"/>
</dbReference>
<feature type="compositionally biased region" description="Basic and acidic residues" evidence="1">
    <location>
        <begin position="10"/>
        <end position="20"/>
    </location>
</feature>
<name>A0ABV9XGY4_9ACTN</name>
<comment type="caution">
    <text evidence="2">The sequence shown here is derived from an EMBL/GenBank/DDBJ whole genome shotgun (WGS) entry which is preliminary data.</text>
</comment>
<keyword evidence="3" id="KW-1185">Reference proteome</keyword>
<evidence type="ECO:0000256" key="1">
    <source>
        <dbReference type="SAM" id="MobiDB-lite"/>
    </source>
</evidence>
<dbReference type="PRINTS" id="PR01217">
    <property type="entry name" value="PRICHEXTENSN"/>
</dbReference>
<proteinExistence type="predicted"/>
<dbReference type="RefSeq" id="WP_380841022.1">
    <property type="nucleotide sequence ID" value="NZ_JBHMCZ010000015.1"/>
</dbReference>
<organism evidence="2 3">
    <name type="scientific">Streptomyces coeruleoprunus</name>
    <dbReference type="NCBI Taxonomy" id="285563"/>
    <lineage>
        <taxon>Bacteria</taxon>
        <taxon>Bacillati</taxon>
        <taxon>Actinomycetota</taxon>
        <taxon>Actinomycetes</taxon>
        <taxon>Kitasatosporales</taxon>
        <taxon>Streptomycetaceae</taxon>
        <taxon>Streptomyces</taxon>
    </lineage>
</organism>
<feature type="compositionally biased region" description="Low complexity" evidence="1">
    <location>
        <begin position="80"/>
        <end position="91"/>
    </location>
</feature>
<dbReference type="EMBL" id="JBHSJD010000014">
    <property type="protein sequence ID" value="MFC5024264.1"/>
    <property type="molecule type" value="Genomic_DNA"/>
</dbReference>
<reference evidence="3" key="1">
    <citation type="journal article" date="2019" name="Int. J. Syst. Evol. Microbiol.">
        <title>The Global Catalogue of Microorganisms (GCM) 10K type strain sequencing project: providing services to taxonomists for standard genome sequencing and annotation.</title>
        <authorList>
            <consortium name="The Broad Institute Genomics Platform"/>
            <consortium name="The Broad Institute Genome Sequencing Center for Infectious Disease"/>
            <person name="Wu L."/>
            <person name="Ma J."/>
        </authorList>
    </citation>
    <scope>NUCLEOTIDE SEQUENCE [LARGE SCALE GENOMIC DNA]</scope>
    <source>
        <strain evidence="3">CGMCC 4.1648</strain>
    </source>
</reference>
<gene>
    <name evidence="2" type="ORF">ACFPM3_19235</name>
</gene>
<evidence type="ECO:0000313" key="2">
    <source>
        <dbReference type="EMBL" id="MFC5024264.1"/>
    </source>
</evidence>
<feature type="compositionally biased region" description="Low complexity" evidence="1">
    <location>
        <begin position="126"/>
        <end position="144"/>
    </location>
</feature>
<feature type="compositionally biased region" description="Pro residues" evidence="1">
    <location>
        <begin position="92"/>
        <end position="111"/>
    </location>
</feature>
<protein>
    <submittedName>
        <fullName evidence="2">Uncharacterized protein</fullName>
    </submittedName>
</protein>
<sequence length="277" mass="28195">MDDLQQALRDAARAHRPDRARILARVERGMAAPPAAEPARPPGPFAAPWLRVAGATTAVAAVLAVGGYAAGTLLNGDHGPATTAVPPATTAVPPPTAASPAPPAATPPGPAPTATSPRPGPPPSASAPATRPTGGPTVPTSTPTAQALRTRDGHLSGQGAVDPHSNRFWAQSNITFTSAAPLGALTVELRVVQTGGVADTGNWRSLPADDFTVSVREEAGVLVYTWTLRPGRTAPEGQHVFAGQYNHAEGGRDARGDRWTVTATATDGRKARVGGAF</sequence>
<accession>A0ABV9XGY4</accession>
<feature type="region of interest" description="Disordered" evidence="1">
    <location>
        <begin position="80"/>
        <end position="144"/>
    </location>
</feature>